<reference evidence="2" key="2">
    <citation type="submission" date="2015-01" db="EMBL/GenBank/DDBJ databases">
        <title>Evolutionary Origins and Diversification of the Mycorrhizal Mutualists.</title>
        <authorList>
            <consortium name="DOE Joint Genome Institute"/>
            <consortium name="Mycorrhizal Genomics Consortium"/>
            <person name="Kohler A."/>
            <person name="Kuo A."/>
            <person name="Nagy L.G."/>
            <person name="Floudas D."/>
            <person name="Copeland A."/>
            <person name="Barry K.W."/>
            <person name="Cichocki N."/>
            <person name="Veneault-Fourrey C."/>
            <person name="LaButti K."/>
            <person name="Lindquist E.A."/>
            <person name="Lipzen A."/>
            <person name="Lundell T."/>
            <person name="Morin E."/>
            <person name="Murat C."/>
            <person name="Riley R."/>
            <person name="Ohm R."/>
            <person name="Sun H."/>
            <person name="Tunlid A."/>
            <person name="Henrissat B."/>
            <person name="Grigoriev I.V."/>
            <person name="Hibbett D.S."/>
            <person name="Martin F."/>
        </authorList>
    </citation>
    <scope>NUCLEOTIDE SEQUENCE [LARGE SCALE GENOMIC DNA]</scope>
    <source>
        <strain evidence="2">F 1598</strain>
    </source>
</reference>
<proteinExistence type="predicted"/>
<accession>A0A0C3BD67</accession>
<sequence>MGSVAERRGDKGRMSKGLSSWQMQVILASGVGLLLRPHPACRPQSFALHLQFFLEFVPVLLLLITTGMSLRGFGCKSEAAEVGHHLAAGGDLNSPCVGDGLTGRPCITHTFFIF</sequence>
<dbReference type="InParanoid" id="A0A0C3BD67"/>
<protein>
    <submittedName>
        <fullName evidence="1">Uncharacterized protein</fullName>
    </submittedName>
</protein>
<evidence type="ECO:0000313" key="2">
    <source>
        <dbReference type="Proteomes" id="UP000054166"/>
    </source>
</evidence>
<dbReference type="HOGENOM" id="CLU_2121993_0_0_1"/>
<dbReference type="EMBL" id="KN833049">
    <property type="protein sequence ID" value="KIM75222.1"/>
    <property type="molecule type" value="Genomic_DNA"/>
</dbReference>
<reference evidence="1 2" key="1">
    <citation type="submission" date="2014-04" db="EMBL/GenBank/DDBJ databases">
        <authorList>
            <consortium name="DOE Joint Genome Institute"/>
            <person name="Kuo A."/>
            <person name="Tarkka M."/>
            <person name="Buscot F."/>
            <person name="Kohler A."/>
            <person name="Nagy L.G."/>
            <person name="Floudas D."/>
            <person name="Copeland A."/>
            <person name="Barry K.W."/>
            <person name="Cichocki N."/>
            <person name="Veneault-Fourrey C."/>
            <person name="LaButti K."/>
            <person name="Lindquist E.A."/>
            <person name="Lipzen A."/>
            <person name="Lundell T."/>
            <person name="Morin E."/>
            <person name="Murat C."/>
            <person name="Sun H."/>
            <person name="Tunlid A."/>
            <person name="Henrissat B."/>
            <person name="Grigoriev I.V."/>
            <person name="Hibbett D.S."/>
            <person name="Martin F."/>
            <person name="Nordberg H.P."/>
            <person name="Cantor M.N."/>
            <person name="Hua S.X."/>
        </authorList>
    </citation>
    <scope>NUCLEOTIDE SEQUENCE [LARGE SCALE GENOMIC DNA]</scope>
    <source>
        <strain evidence="1 2">F 1598</strain>
    </source>
</reference>
<gene>
    <name evidence="1" type="ORF">PILCRDRAFT_682449</name>
</gene>
<organism evidence="1 2">
    <name type="scientific">Piloderma croceum (strain F 1598)</name>
    <dbReference type="NCBI Taxonomy" id="765440"/>
    <lineage>
        <taxon>Eukaryota</taxon>
        <taxon>Fungi</taxon>
        <taxon>Dikarya</taxon>
        <taxon>Basidiomycota</taxon>
        <taxon>Agaricomycotina</taxon>
        <taxon>Agaricomycetes</taxon>
        <taxon>Agaricomycetidae</taxon>
        <taxon>Atheliales</taxon>
        <taxon>Atheliaceae</taxon>
        <taxon>Piloderma</taxon>
    </lineage>
</organism>
<keyword evidence="2" id="KW-1185">Reference proteome</keyword>
<evidence type="ECO:0000313" key="1">
    <source>
        <dbReference type="EMBL" id="KIM75222.1"/>
    </source>
</evidence>
<name>A0A0C3BD67_PILCF</name>
<dbReference type="Proteomes" id="UP000054166">
    <property type="component" value="Unassembled WGS sequence"/>
</dbReference>
<dbReference type="AlphaFoldDB" id="A0A0C3BD67"/>